<comment type="caution">
    <text evidence="2">The sequence shown here is derived from an EMBL/GenBank/DDBJ whole genome shotgun (WGS) entry which is preliminary data.</text>
</comment>
<evidence type="ECO:0000313" key="2">
    <source>
        <dbReference type="EMBL" id="EHN12719.1"/>
    </source>
</evidence>
<accession>H0E0V5</accession>
<keyword evidence="1" id="KW-1133">Transmembrane helix</keyword>
<evidence type="ECO:0000256" key="1">
    <source>
        <dbReference type="SAM" id="Phobius"/>
    </source>
</evidence>
<gene>
    <name evidence="2" type="ORF">PAI11_04130</name>
</gene>
<organism evidence="2 3">
    <name type="scientific">Patulibacter medicamentivorans</name>
    <dbReference type="NCBI Taxonomy" id="1097667"/>
    <lineage>
        <taxon>Bacteria</taxon>
        <taxon>Bacillati</taxon>
        <taxon>Actinomycetota</taxon>
        <taxon>Thermoleophilia</taxon>
        <taxon>Solirubrobacterales</taxon>
        <taxon>Patulibacteraceae</taxon>
        <taxon>Patulibacter</taxon>
    </lineage>
</organism>
<keyword evidence="3" id="KW-1185">Reference proteome</keyword>
<keyword evidence="1 2" id="KW-0812">Transmembrane</keyword>
<sequence>MAGVGGTAVPPPREGRWRRRYGASPTHLLLHLVGIGLAALALRQAFDPRYSSTALNLAGWLLGGALLHDLVLLPGYVALDRGLRQVGTAIRPRGWPPAGVPFRGHLRVPAAIAGAALLVYLPAVLGRAPRGRLLSTGYSLPDYAGRWLMLAAGLLALSALVYATRVARALRVARAGARRRSSP</sequence>
<feature type="transmembrane region" description="Helical" evidence="1">
    <location>
        <begin position="143"/>
        <end position="164"/>
    </location>
</feature>
<dbReference type="Proteomes" id="UP000005143">
    <property type="component" value="Unassembled WGS sequence"/>
</dbReference>
<proteinExistence type="predicted"/>
<dbReference type="AlphaFoldDB" id="H0E0V5"/>
<reference evidence="2 3" key="1">
    <citation type="journal article" date="2013" name="Biodegradation">
        <title>Quantitative proteomic analysis of ibuprofen-degrading Patulibacter sp. strain I11.</title>
        <authorList>
            <person name="Almeida B."/>
            <person name="Kjeldal H."/>
            <person name="Lolas I."/>
            <person name="Knudsen A.D."/>
            <person name="Carvalho G."/>
            <person name="Nielsen K.L."/>
            <person name="Barreto Crespo M.T."/>
            <person name="Stensballe A."/>
            <person name="Nielsen J.L."/>
        </authorList>
    </citation>
    <scope>NUCLEOTIDE SEQUENCE [LARGE SCALE GENOMIC DNA]</scope>
    <source>
        <strain evidence="2 3">I11</strain>
    </source>
</reference>
<feature type="transmembrane region" description="Helical" evidence="1">
    <location>
        <begin position="100"/>
        <end position="123"/>
    </location>
</feature>
<dbReference type="RefSeq" id="WP_007570337.1">
    <property type="nucleotide sequence ID" value="NZ_AGUD01000012.1"/>
</dbReference>
<dbReference type="OrthoDB" id="4464568at2"/>
<keyword evidence="1" id="KW-0472">Membrane</keyword>
<evidence type="ECO:0000313" key="3">
    <source>
        <dbReference type="Proteomes" id="UP000005143"/>
    </source>
</evidence>
<feature type="transmembrane region" description="Helical" evidence="1">
    <location>
        <begin position="58"/>
        <end position="79"/>
    </location>
</feature>
<dbReference type="EMBL" id="AGUD01000012">
    <property type="protein sequence ID" value="EHN12719.1"/>
    <property type="molecule type" value="Genomic_DNA"/>
</dbReference>
<protein>
    <submittedName>
        <fullName evidence="2">Putative conserved transmembrane protein</fullName>
    </submittedName>
</protein>
<feature type="transmembrane region" description="Helical" evidence="1">
    <location>
        <begin position="28"/>
        <end position="46"/>
    </location>
</feature>
<name>H0E0V5_9ACTN</name>